<protein>
    <submittedName>
        <fullName evidence="1">Uncharacterized protein</fullName>
    </submittedName>
</protein>
<proteinExistence type="predicted"/>
<name>A0A371JLG5_9FLAO</name>
<dbReference type="AlphaFoldDB" id="A0A371JLG5"/>
<dbReference type="InterPro" id="IPR046484">
    <property type="entry name" value="DUF6577"/>
</dbReference>
<organism evidence="1 2">
    <name type="scientific">Flagellimonas nanhaiensis</name>
    <dbReference type="NCBI Taxonomy" id="2292706"/>
    <lineage>
        <taxon>Bacteria</taxon>
        <taxon>Pseudomonadati</taxon>
        <taxon>Bacteroidota</taxon>
        <taxon>Flavobacteriia</taxon>
        <taxon>Flavobacteriales</taxon>
        <taxon>Flavobacteriaceae</taxon>
        <taxon>Flagellimonas</taxon>
    </lineage>
</organism>
<dbReference type="EMBL" id="QTJX01000006">
    <property type="protein sequence ID" value="RDY57835.1"/>
    <property type="molecule type" value="Genomic_DNA"/>
</dbReference>
<dbReference type="Proteomes" id="UP000261828">
    <property type="component" value="Unassembled WGS sequence"/>
</dbReference>
<comment type="caution">
    <text evidence="1">The sequence shown here is derived from an EMBL/GenBank/DDBJ whole genome shotgun (WGS) entry which is preliminary data.</text>
</comment>
<sequence length="251" mass="30169">MYFCDKQLIITETTLHIDALKKRFINVESISVKDIFQFYRSKDEFVKKSTVDWRIYKLVDNGIIQRIGRGKYKFGKQKEFTPLISKSTKSLYNKLKREFPYLEISIWSTEWLRDWMLHIPRNHEVIIETEKGTEESVFYYLSEIRKNVFLNPSIDILDMYANEDKDKIIIRNLITDAPLQRTNNVQIPSIEKIIVDLILDTELYSNYQGRDLESIIENVYNLYSIKEDRLLRYAKRRRKREYVESVIKDIV</sequence>
<reference evidence="1 2" key="1">
    <citation type="submission" date="2018-08" db="EMBL/GenBank/DDBJ databases">
        <title>Muricauda nanhaiensis sp. nov., isolated from seawater of the South China Sea.</title>
        <authorList>
            <person name="Dang Y."/>
        </authorList>
    </citation>
    <scope>NUCLEOTIDE SEQUENCE [LARGE SCALE GENOMIC DNA]</scope>
    <source>
        <strain evidence="1 2">SM1704</strain>
    </source>
</reference>
<evidence type="ECO:0000313" key="1">
    <source>
        <dbReference type="EMBL" id="RDY57835.1"/>
    </source>
</evidence>
<dbReference type="Pfam" id="PF20217">
    <property type="entry name" value="DUF6577"/>
    <property type="match status" value="1"/>
</dbReference>
<accession>A0A371JLG5</accession>
<gene>
    <name evidence="1" type="ORF">DX873_16910</name>
</gene>
<evidence type="ECO:0000313" key="2">
    <source>
        <dbReference type="Proteomes" id="UP000261828"/>
    </source>
</evidence>
<keyword evidence="2" id="KW-1185">Reference proteome</keyword>